<proteinExistence type="predicted"/>
<evidence type="ECO:0000313" key="2">
    <source>
        <dbReference type="Proteomes" id="UP000000763"/>
    </source>
</evidence>
<accession>Q6ZE13</accession>
<organism evidence="1 2">
    <name type="scientific">Oryza sativa subsp. japonica</name>
    <name type="common">Rice</name>
    <dbReference type="NCBI Taxonomy" id="39947"/>
    <lineage>
        <taxon>Eukaryota</taxon>
        <taxon>Viridiplantae</taxon>
        <taxon>Streptophyta</taxon>
        <taxon>Embryophyta</taxon>
        <taxon>Tracheophyta</taxon>
        <taxon>Spermatophyta</taxon>
        <taxon>Magnoliopsida</taxon>
        <taxon>Liliopsida</taxon>
        <taxon>Poales</taxon>
        <taxon>Poaceae</taxon>
        <taxon>BOP clade</taxon>
        <taxon>Oryzoideae</taxon>
        <taxon>Oryzeae</taxon>
        <taxon>Oryzinae</taxon>
        <taxon>Oryza</taxon>
        <taxon>Oryza sativa</taxon>
    </lineage>
</organism>
<reference evidence="2" key="1">
    <citation type="journal article" date="2005" name="Nature">
        <title>The map-based sequence of the rice genome.</title>
        <authorList>
            <consortium name="International rice genome sequencing project (IRGSP)"/>
            <person name="Matsumoto T."/>
            <person name="Wu J."/>
            <person name="Kanamori H."/>
            <person name="Katayose Y."/>
            <person name="Fujisawa M."/>
            <person name="Namiki N."/>
            <person name="Mizuno H."/>
            <person name="Yamamoto K."/>
            <person name="Antonio B.A."/>
            <person name="Baba T."/>
            <person name="Sakata K."/>
            <person name="Nagamura Y."/>
            <person name="Aoki H."/>
            <person name="Arikawa K."/>
            <person name="Arita K."/>
            <person name="Bito T."/>
            <person name="Chiden Y."/>
            <person name="Fujitsuka N."/>
            <person name="Fukunaka R."/>
            <person name="Hamada M."/>
            <person name="Harada C."/>
            <person name="Hayashi A."/>
            <person name="Hijishita S."/>
            <person name="Honda M."/>
            <person name="Hosokawa S."/>
            <person name="Ichikawa Y."/>
            <person name="Idonuma A."/>
            <person name="Iijima M."/>
            <person name="Ikeda M."/>
            <person name="Ikeno M."/>
            <person name="Ito K."/>
            <person name="Ito S."/>
            <person name="Ito T."/>
            <person name="Ito Y."/>
            <person name="Ito Y."/>
            <person name="Iwabuchi A."/>
            <person name="Kamiya K."/>
            <person name="Karasawa W."/>
            <person name="Kurita K."/>
            <person name="Katagiri S."/>
            <person name="Kikuta A."/>
            <person name="Kobayashi H."/>
            <person name="Kobayashi N."/>
            <person name="Machita K."/>
            <person name="Maehara T."/>
            <person name="Masukawa M."/>
            <person name="Mizubayashi T."/>
            <person name="Mukai Y."/>
            <person name="Nagasaki H."/>
            <person name="Nagata Y."/>
            <person name="Naito S."/>
            <person name="Nakashima M."/>
            <person name="Nakama Y."/>
            <person name="Nakamichi Y."/>
            <person name="Nakamura M."/>
            <person name="Meguro A."/>
            <person name="Negishi M."/>
            <person name="Ohta I."/>
            <person name="Ohta T."/>
            <person name="Okamoto M."/>
            <person name="Ono N."/>
            <person name="Saji S."/>
            <person name="Sakaguchi M."/>
            <person name="Sakai K."/>
            <person name="Shibata M."/>
            <person name="Shimokawa T."/>
            <person name="Song J."/>
            <person name="Takazaki Y."/>
            <person name="Terasawa K."/>
            <person name="Tsugane M."/>
            <person name="Tsuji K."/>
            <person name="Ueda S."/>
            <person name="Waki K."/>
            <person name="Yamagata H."/>
            <person name="Yamamoto M."/>
            <person name="Yamamoto S."/>
            <person name="Yamane H."/>
            <person name="Yoshiki S."/>
            <person name="Yoshihara R."/>
            <person name="Yukawa K."/>
            <person name="Zhong H."/>
            <person name="Yano M."/>
            <person name="Yuan Q."/>
            <person name="Ouyang S."/>
            <person name="Liu J."/>
            <person name="Jones K.M."/>
            <person name="Gansberger K."/>
            <person name="Moffat K."/>
            <person name="Hill J."/>
            <person name="Bera J."/>
            <person name="Fadrosh D."/>
            <person name="Jin S."/>
            <person name="Johri S."/>
            <person name="Kim M."/>
            <person name="Overton L."/>
            <person name="Reardon M."/>
            <person name="Tsitrin T."/>
            <person name="Vuong H."/>
            <person name="Weaver B."/>
            <person name="Ciecko A."/>
            <person name="Tallon L."/>
            <person name="Jackson J."/>
            <person name="Pai G."/>
            <person name="Aken S.V."/>
            <person name="Utterback T."/>
            <person name="Reidmuller S."/>
            <person name="Feldblyum T."/>
            <person name="Hsiao J."/>
            <person name="Zismann V."/>
            <person name="Iobst S."/>
            <person name="de Vazeille A.R."/>
            <person name="Buell C.R."/>
            <person name="Ying K."/>
            <person name="Li Y."/>
            <person name="Lu T."/>
            <person name="Huang Y."/>
            <person name="Zhao Q."/>
            <person name="Feng Q."/>
            <person name="Zhang L."/>
            <person name="Zhu J."/>
            <person name="Weng Q."/>
            <person name="Mu J."/>
            <person name="Lu Y."/>
            <person name="Fan D."/>
            <person name="Liu Y."/>
            <person name="Guan J."/>
            <person name="Zhang Y."/>
            <person name="Yu S."/>
            <person name="Liu X."/>
            <person name="Zhang Y."/>
            <person name="Hong G."/>
            <person name="Han B."/>
            <person name="Choisne N."/>
            <person name="Demange N."/>
            <person name="Orjeda G."/>
            <person name="Samain S."/>
            <person name="Cattolico L."/>
            <person name="Pelletier E."/>
            <person name="Couloux A."/>
            <person name="Segurens B."/>
            <person name="Wincker P."/>
            <person name="D'Hont A."/>
            <person name="Scarpelli C."/>
            <person name="Weissenbach J."/>
            <person name="Salanoubat M."/>
            <person name="Quetier F."/>
            <person name="Yu Y."/>
            <person name="Kim H.R."/>
            <person name="Rambo T."/>
            <person name="Currie J."/>
            <person name="Collura K."/>
            <person name="Luo M."/>
            <person name="Yang T."/>
            <person name="Ammiraju J.S.S."/>
            <person name="Engler F."/>
            <person name="Soderlund C."/>
            <person name="Wing R.A."/>
            <person name="Palmer L.E."/>
            <person name="de la Bastide M."/>
            <person name="Spiegel L."/>
            <person name="Nascimento L."/>
            <person name="Zutavern T."/>
            <person name="O'Shaughnessy A."/>
            <person name="Dike S."/>
            <person name="Dedhia N."/>
            <person name="Preston R."/>
            <person name="Balija V."/>
            <person name="McCombie W.R."/>
            <person name="Chow T."/>
            <person name="Chen H."/>
            <person name="Chung M."/>
            <person name="Chen C."/>
            <person name="Shaw J."/>
            <person name="Wu H."/>
            <person name="Hsiao K."/>
            <person name="Chao Y."/>
            <person name="Chu M."/>
            <person name="Cheng C."/>
            <person name="Hour A."/>
            <person name="Lee P."/>
            <person name="Lin S."/>
            <person name="Lin Y."/>
            <person name="Liou J."/>
            <person name="Liu S."/>
            <person name="Hsing Y."/>
            <person name="Raghuvanshi S."/>
            <person name="Mohanty A."/>
            <person name="Bharti A.K."/>
            <person name="Gaur A."/>
            <person name="Gupta V."/>
            <person name="Kumar D."/>
            <person name="Ravi V."/>
            <person name="Vij S."/>
            <person name="Kapur A."/>
            <person name="Khurana P."/>
            <person name="Khurana P."/>
            <person name="Khurana J.P."/>
            <person name="Tyagi A.K."/>
            <person name="Gaikwad K."/>
            <person name="Singh A."/>
            <person name="Dalal V."/>
            <person name="Srivastava S."/>
            <person name="Dixit A."/>
            <person name="Pal A.K."/>
            <person name="Ghazi I.A."/>
            <person name="Yadav M."/>
            <person name="Pandit A."/>
            <person name="Bhargava A."/>
            <person name="Sureshbabu K."/>
            <person name="Batra K."/>
            <person name="Sharma T.R."/>
            <person name="Mohapatra T."/>
            <person name="Singh N.K."/>
            <person name="Messing J."/>
            <person name="Nelson A.B."/>
            <person name="Fuks G."/>
            <person name="Kavchok S."/>
            <person name="Keizer G."/>
            <person name="Linton E."/>
            <person name="Llaca V."/>
            <person name="Song R."/>
            <person name="Tanyolac B."/>
            <person name="Young S."/>
            <person name="Ho-Il K."/>
            <person name="Hahn J.H."/>
            <person name="Sangsakoo G."/>
            <person name="Vanavichit A."/>
            <person name="de Mattos Luiz.A.T."/>
            <person name="Zimmer P.D."/>
            <person name="Malone G."/>
            <person name="Dellagostin O."/>
            <person name="de Oliveira A.C."/>
            <person name="Bevan M."/>
            <person name="Bancroft I."/>
            <person name="Minx P."/>
            <person name="Cordum H."/>
            <person name="Wilson R."/>
            <person name="Cheng Z."/>
            <person name="Jin W."/>
            <person name="Jiang J."/>
            <person name="Leong S.A."/>
            <person name="Iwama H."/>
            <person name="Gojobori T."/>
            <person name="Itoh T."/>
            <person name="Niimura Y."/>
            <person name="Fujii Y."/>
            <person name="Habara T."/>
            <person name="Sakai H."/>
            <person name="Sato Y."/>
            <person name="Wilson G."/>
            <person name="Kumar K."/>
            <person name="McCouch S."/>
            <person name="Juretic N."/>
            <person name="Hoen D."/>
            <person name="Wright S."/>
            <person name="Bruskiewich R."/>
            <person name="Bureau T."/>
            <person name="Miyao A."/>
            <person name="Hirochika H."/>
            <person name="Nishikawa T."/>
            <person name="Kadowaki K."/>
            <person name="Sugiura M."/>
            <person name="Burr B."/>
            <person name="Sasaki T."/>
        </authorList>
    </citation>
    <scope>NUCLEOTIDE SEQUENCE [LARGE SCALE GENOMIC DNA]</scope>
    <source>
        <strain evidence="2">cv. Nipponbare</strain>
    </source>
</reference>
<dbReference type="AlphaFoldDB" id="Q6ZE13"/>
<dbReference type="Proteomes" id="UP000000763">
    <property type="component" value="Chromosome 7"/>
</dbReference>
<dbReference type="EMBL" id="AP004314">
    <property type="protein sequence ID" value="BAC83481.1"/>
    <property type="molecule type" value="Genomic_DNA"/>
</dbReference>
<protein>
    <submittedName>
        <fullName evidence="1">Uncharacterized protein</fullName>
    </submittedName>
</protein>
<sequence>MAYSYDNFGGPKDYSRSYDKAKDFSDIECDWILKVIKGGSSNAGGRQWLQGRIASWSSAALSCGGYTG</sequence>
<reference evidence="2" key="2">
    <citation type="journal article" date="2008" name="Nucleic Acids Res.">
        <title>The rice annotation project database (RAP-DB): 2008 update.</title>
        <authorList>
            <consortium name="The rice annotation project (RAP)"/>
        </authorList>
    </citation>
    <scope>GENOME REANNOTATION</scope>
    <source>
        <strain evidence="2">cv. Nipponbare</strain>
    </source>
</reference>
<evidence type="ECO:0000313" key="1">
    <source>
        <dbReference type="EMBL" id="BAC83481.1"/>
    </source>
</evidence>
<name>Q6ZE13_ORYSJ</name>
<gene>
    <name evidence="1" type="primary">P0495H05.36</name>
</gene>